<name>A0A367JRA6_RHIAZ</name>
<evidence type="ECO:0000313" key="2">
    <source>
        <dbReference type="Proteomes" id="UP000252139"/>
    </source>
</evidence>
<dbReference type="EMBL" id="PJQL01000821">
    <property type="protein sequence ID" value="RCH92484.1"/>
    <property type="molecule type" value="Genomic_DNA"/>
</dbReference>
<reference evidence="1 2" key="1">
    <citation type="journal article" date="2018" name="G3 (Bethesda)">
        <title>Phylogenetic and Phylogenomic Definition of Rhizopus Species.</title>
        <authorList>
            <person name="Gryganskyi A.P."/>
            <person name="Golan J."/>
            <person name="Dolatabadi S."/>
            <person name="Mondo S."/>
            <person name="Robb S."/>
            <person name="Idnurm A."/>
            <person name="Muszewska A."/>
            <person name="Steczkiewicz K."/>
            <person name="Masonjones S."/>
            <person name="Liao H.L."/>
            <person name="Gajdeczka M.T."/>
            <person name="Anike F."/>
            <person name="Vuek A."/>
            <person name="Anishchenko I.M."/>
            <person name="Voigt K."/>
            <person name="de Hoog G.S."/>
            <person name="Smith M.E."/>
            <person name="Heitman J."/>
            <person name="Vilgalys R."/>
            <person name="Stajich J.E."/>
        </authorList>
    </citation>
    <scope>NUCLEOTIDE SEQUENCE [LARGE SCALE GENOMIC DNA]</scope>
    <source>
        <strain evidence="1 2">CBS 357.93</strain>
    </source>
</reference>
<comment type="caution">
    <text evidence="1">The sequence shown here is derived from an EMBL/GenBank/DDBJ whole genome shotgun (WGS) entry which is preliminary data.</text>
</comment>
<proteinExistence type="predicted"/>
<evidence type="ECO:0000313" key="1">
    <source>
        <dbReference type="EMBL" id="RCH92484.1"/>
    </source>
</evidence>
<protein>
    <submittedName>
        <fullName evidence="1">Uncharacterized protein</fullName>
    </submittedName>
</protein>
<sequence length="110" mass="12848">MNPERRPSVLYVRVDWKTLKQYAIQDLTRERLGLLYSIMDYNGKNDAGHYEISNHNSYWVIRCTNSGCLEQSKPRLWNRDLAAKNPPPRLSPDRSQVLVTTAWSFHAVDL</sequence>
<gene>
    <name evidence="1" type="ORF">CU097_006041</name>
</gene>
<keyword evidence="2" id="KW-1185">Reference proteome</keyword>
<accession>A0A367JRA6</accession>
<organism evidence="1 2">
    <name type="scientific">Rhizopus azygosporus</name>
    <name type="common">Rhizopus microsporus var. azygosporus</name>
    <dbReference type="NCBI Taxonomy" id="86630"/>
    <lineage>
        <taxon>Eukaryota</taxon>
        <taxon>Fungi</taxon>
        <taxon>Fungi incertae sedis</taxon>
        <taxon>Mucoromycota</taxon>
        <taxon>Mucoromycotina</taxon>
        <taxon>Mucoromycetes</taxon>
        <taxon>Mucorales</taxon>
        <taxon>Mucorineae</taxon>
        <taxon>Rhizopodaceae</taxon>
        <taxon>Rhizopus</taxon>
    </lineage>
</organism>
<dbReference type="Proteomes" id="UP000252139">
    <property type="component" value="Unassembled WGS sequence"/>
</dbReference>
<dbReference type="AlphaFoldDB" id="A0A367JRA6"/>